<dbReference type="Gene3D" id="1.10.10.10">
    <property type="entry name" value="Winged helix-like DNA-binding domain superfamily/Winged helix DNA-binding domain"/>
    <property type="match status" value="1"/>
</dbReference>
<dbReference type="EMBL" id="SLZU01000012">
    <property type="protein sequence ID" value="TCS61047.1"/>
    <property type="molecule type" value="Genomic_DNA"/>
</dbReference>
<sequence length="313" mass="33489">MHAMPKETLMKDPDPSFQPTPGLAEQVQPGLRRLLAPNPSPMTFRGTNTYLLGDRDVAVIDPGPNDPAHMKAILASLRPGQRISHILVTHAHLDHSPLARPLSDATGAPVLAFGDALSGRSAVMQNLAAQGFIGGGEGVDVTFEPDQCLADGAEVEGDGWRLTALHTPGHFGNHLCFALGNTLLSGDIVMGWASSLVSPPDGDLTDFMASCRRLSQTPWRRLLPGHGAAVESAADRIDWLLRHRETREGAILKALEAGPDTPRGLAARIYKETPSNLLPAAERNVLAHLIDLNGKNLISPVGSLKPDGQFRRL</sequence>
<dbReference type="Pfam" id="PF17778">
    <property type="entry name" value="WHD_BLACT"/>
    <property type="match status" value="1"/>
</dbReference>
<feature type="region of interest" description="Disordered" evidence="1">
    <location>
        <begin position="1"/>
        <end position="24"/>
    </location>
</feature>
<dbReference type="InterPro" id="IPR001279">
    <property type="entry name" value="Metallo-B-lactamas"/>
</dbReference>
<dbReference type="AlphaFoldDB" id="A0A4R3J6N3"/>
<name>A0A4R3J6N3_9RHOB</name>
<evidence type="ECO:0000313" key="4">
    <source>
        <dbReference type="Proteomes" id="UP000295696"/>
    </source>
</evidence>
<dbReference type="SMART" id="SM00849">
    <property type="entry name" value="Lactamase_B"/>
    <property type="match status" value="1"/>
</dbReference>
<reference evidence="3 4" key="1">
    <citation type="submission" date="2019-03" db="EMBL/GenBank/DDBJ databases">
        <title>Genomic Encyclopedia of Type Strains, Phase IV (KMG-IV): sequencing the most valuable type-strain genomes for metagenomic binning, comparative biology and taxonomic classification.</title>
        <authorList>
            <person name="Goeker M."/>
        </authorList>
    </citation>
    <scope>NUCLEOTIDE SEQUENCE [LARGE SCALE GENOMIC DNA]</scope>
    <source>
        <strain evidence="3 4">DSM 104836</strain>
    </source>
</reference>
<keyword evidence="3" id="KW-0378">Hydrolase</keyword>
<protein>
    <submittedName>
        <fullName evidence="3">Glyoxylase-like metal-dependent hydrolase (Beta-lactamase superfamily II)</fullName>
    </submittedName>
</protein>
<proteinExistence type="predicted"/>
<feature type="compositionally biased region" description="Basic and acidic residues" evidence="1">
    <location>
        <begin position="1"/>
        <end position="14"/>
    </location>
</feature>
<dbReference type="Gene3D" id="3.60.15.10">
    <property type="entry name" value="Ribonuclease Z/Hydroxyacylglutathione hydrolase-like"/>
    <property type="match status" value="1"/>
</dbReference>
<dbReference type="CDD" id="cd16278">
    <property type="entry name" value="metallo-hydrolase-like_MBL-fold"/>
    <property type="match status" value="1"/>
</dbReference>
<dbReference type="InterPro" id="IPR036866">
    <property type="entry name" value="RibonucZ/Hydroxyglut_hydro"/>
</dbReference>
<accession>A0A4R3J6N3</accession>
<evidence type="ECO:0000259" key="2">
    <source>
        <dbReference type="SMART" id="SM00849"/>
    </source>
</evidence>
<gene>
    <name evidence="3" type="ORF">EDD52_1125</name>
</gene>
<dbReference type="SUPFAM" id="SSF56281">
    <property type="entry name" value="Metallo-hydrolase/oxidoreductase"/>
    <property type="match status" value="1"/>
</dbReference>
<keyword evidence="4" id="KW-1185">Reference proteome</keyword>
<evidence type="ECO:0000313" key="3">
    <source>
        <dbReference type="EMBL" id="TCS61047.1"/>
    </source>
</evidence>
<dbReference type="InterPro" id="IPR041516">
    <property type="entry name" value="LACTB2_WH"/>
</dbReference>
<dbReference type="PANTHER" id="PTHR23131">
    <property type="entry name" value="ENDORIBONUCLEASE LACTB2"/>
    <property type="match status" value="1"/>
</dbReference>
<dbReference type="Proteomes" id="UP000295696">
    <property type="component" value="Unassembled WGS sequence"/>
</dbReference>
<comment type="caution">
    <text evidence="3">The sequence shown here is derived from an EMBL/GenBank/DDBJ whole genome shotgun (WGS) entry which is preliminary data.</text>
</comment>
<organism evidence="3 4">
    <name type="scientific">Primorskyibacter sedentarius</name>
    <dbReference type="NCBI Taxonomy" id="745311"/>
    <lineage>
        <taxon>Bacteria</taxon>
        <taxon>Pseudomonadati</taxon>
        <taxon>Pseudomonadota</taxon>
        <taxon>Alphaproteobacteria</taxon>
        <taxon>Rhodobacterales</taxon>
        <taxon>Roseobacteraceae</taxon>
        <taxon>Primorskyibacter</taxon>
    </lineage>
</organism>
<feature type="domain" description="Metallo-beta-lactamase" evidence="2">
    <location>
        <begin position="46"/>
        <end position="226"/>
    </location>
</feature>
<dbReference type="GO" id="GO:0016787">
    <property type="term" value="F:hydrolase activity"/>
    <property type="evidence" value="ECO:0007669"/>
    <property type="project" value="UniProtKB-KW"/>
</dbReference>
<dbReference type="PANTHER" id="PTHR23131:SF0">
    <property type="entry name" value="ENDORIBONUCLEASE LACTB2"/>
    <property type="match status" value="1"/>
</dbReference>
<dbReference type="Pfam" id="PF00753">
    <property type="entry name" value="Lactamase_B"/>
    <property type="match status" value="1"/>
</dbReference>
<evidence type="ECO:0000256" key="1">
    <source>
        <dbReference type="SAM" id="MobiDB-lite"/>
    </source>
</evidence>
<dbReference type="InterPro" id="IPR050662">
    <property type="entry name" value="Sec-metab_biosynth-thioest"/>
</dbReference>
<dbReference type="InterPro" id="IPR036388">
    <property type="entry name" value="WH-like_DNA-bd_sf"/>
</dbReference>